<organism evidence="6 7">
    <name type="scientific">Antrodiella citrinella</name>
    <dbReference type="NCBI Taxonomy" id="2447956"/>
    <lineage>
        <taxon>Eukaryota</taxon>
        <taxon>Fungi</taxon>
        <taxon>Dikarya</taxon>
        <taxon>Basidiomycota</taxon>
        <taxon>Agaricomycotina</taxon>
        <taxon>Agaricomycetes</taxon>
        <taxon>Polyporales</taxon>
        <taxon>Steccherinaceae</taxon>
        <taxon>Antrodiella</taxon>
    </lineage>
</organism>
<reference evidence="6 7" key="1">
    <citation type="submission" date="2019-02" db="EMBL/GenBank/DDBJ databases">
        <title>Genome sequencing of the rare red list fungi Antrodiella citrinella (Flaviporus citrinellus).</title>
        <authorList>
            <person name="Buettner E."/>
            <person name="Kellner H."/>
        </authorList>
    </citation>
    <scope>NUCLEOTIDE SEQUENCE [LARGE SCALE GENOMIC DNA]</scope>
    <source>
        <strain evidence="6 7">DSM 108506</strain>
    </source>
</reference>
<keyword evidence="4" id="KW-0472">Membrane</keyword>
<evidence type="ECO:0000313" key="6">
    <source>
        <dbReference type="EMBL" id="THH27967.1"/>
    </source>
</evidence>
<accession>A0A4S4MRE8</accession>
<sequence>MFKLTLAAAFVFAVVNVNAICPGFNYGIADLGDESYKIYDDGCNVIETDIFSSNPCTQGKFSCSPAPITITGAEINGLWYACRPDPNSGSCNGYNINVCCRNDGN</sequence>
<evidence type="ECO:0000256" key="5">
    <source>
        <dbReference type="SAM" id="SignalP"/>
    </source>
</evidence>
<dbReference type="EMBL" id="SGPM01000212">
    <property type="protein sequence ID" value="THH27967.1"/>
    <property type="molecule type" value="Genomic_DNA"/>
</dbReference>
<proteinExistence type="predicted"/>
<dbReference type="AlphaFoldDB" id="A0A4S4MRE8"/>
<evidence type="ECO:0000256" key="3">
    <source>
        <dbReference type="ARBA" id="ARBA00022989"/>
    </source>
</evidence>
<evidence type="ECO:0000256" key="4">
    <source>
        <dbReference type="ARBA" id="ARBA00023136"/>
    </source>
</evidence>
<comment type="caution">
    <text evidence="6">The sequence shown here is derived from an EMBL/GenBank/DDBJ whole genome shotgun (WGS) entry which is preliminary data.</text>
</comment>
<keyword evidence="2" id="KW-0812">Transmembrane</keyword>
<dbReference type="Proteomes" id="UP000308730">
    <property type="component" value="Unassembled WGS sequence"/>
</dbReference>
<evidence type="ECO:0000256" key="1">
    <source>
        <dbReference type="ARBA" id="ARBA00004141"/>
    </source>
</evidence>
<protein>
    <recommendedName>
        <fullName evidence="8">Cyanovirin-N domain-containing protein</fullName>
    </recommendedName>
</protein>
<evidence type="ECO:0000313" key="7">
    <source>
        <dbReference type="Proteomes" id="UP000308730"/>
    </source>
</evidence>
<evidence type="ECO:0008006" key="8">
    <source>
        <dbReference type="Google" id="ProtNLM"/>
    </source>
</evidence>
<feature type="signal peptide" evidence="5">
    <location>
        <begin position="1"/>
        <end position="19"/>
    </location>
</feature>
<comment type="subcellular location">
    <subcellularLocation>
        <location evidence="1">Membrane</location>
        <topology evidence="1">Multi-pass membrane protein</topology>
    </subcellularLocation>
</comment>
<keyword evidence="3" id="KW-1133">Transmembrane helix</keyword>
<dbReference type="InterPro" id="IPR017974">
    <property type="entry name" value="Claudin_CS"/>
</dbReference>
<evidence type="ECO:0000256" key="2">
    <source>
        <dbReference type="ARBA" id="ARBA00022692"/>
    </source>
</evidence>
<gene>
    <name evidence="6" type="ORF">EUX98_g6233</name>
</gene>
<dbReference type="PROSITE" id="PS01346">
    <property type="entry name" value="CLAUDIN"/>
    <property type="match status" value="1"/>
</dbReference>
<keyword evidence="5" id="KW-0732">Signal</keyword>
<dbReference type="OrthoDB" id="5348716at2759"/>
<feature type="chain" id="PRO_5020756097" description="Cyanovirin-N domain-containing protein" evidence="5">
    <location>
        <begin position="20"/>
        <end position="105"/>
    </location>
</feature>
<name>A0A4S4MRE8_9APHY</name>
<keyword evidence="7" id="KW-1185">Reference proteome</keyword>
<dbReference type="GO" id="GO:0016020">
    <property type="term" value="C:membrane"/>
    <property type="evidence" value="ECO:0007669"/>
    <property type="project" value="UniProtKB-SubCell"/>
</dbReference>